<organism evidence="3 4">
    <name type="scientific">Arthrobacter jiangjiafuii</name>
    <dbReference type="NCBI Taxonomy" id="2817475"/>
    <lineage>
        <taxon>Bacteria</taxon>
        <taxon>Bacillati</taxon>
        <taxon>Actinomycetota</taxon>
        <taxon>Actinomycetes</taxon>
        <taxon>Micrococcales</taxon>
        <taxon>Micrococcaceae</taxon>
        <taxon>Arthrobacter</taxon>
    </lineage>
</organism>
<dbReference type="RefSeq" id="WP_210227012.1">
    <property type="nucleotide sequence ID" value="NZ_CP076022.1"/>
</dbReference>
<dbReference type="EMBL" id="CP076022">
    <property type="protein sequence ID" value="QWC10172.1"/>
    <property type="molecule type" value="Genomic_DNA"/>
</dbReference>
<reference evidence="3 4" key="1">
    <citation type="submission" date="2021-05" db="EMBL/GenBank/DDBJ databases">
        <title>Novel species in genus Arthrobacter.</title>
        <authorList>
            <person name="Zhang G."/>
        </authorList>
    </citation>
    <scope>NUCLEOTIDE SEQUENCE [LARGE SCALE GENOMIC DNA]</scope>
    <source>
        <strain evidence="4">zg-ZUI227</strain>
    </source>
</reference>
<keyword evidence="2" id="KW-0812">Transmembrane</keyword>
<name>A0A975R0G1_9MICC</name>
<feature type="region of interest" description="Disordered" evidence="1">
    <location>
        <begin position="148"/>
        <end position="170"/>
    </location>
</feature>
<accession>A0A975R0G1</accession>
<dbReference type="AlphaFoldDB" id="A0A975R0G1"/>
<feature type="transmembrane region" description="Helical" evidence="2">
    <location>
        <begin position="80"/>
        <end position="98"/>
    </location>
</feature>
<keyword evidence="2" id="KW-0472">Membrane</keyword>
<protein>
    <submittedName>
        <fullName evidence="3">DUF3180 domain-containing protein</fullName>
    </submittedName>
</protein>
<evidence type="ECO:0000256" key="1">
    <source>
        <dbReference type="SAM" id="MobiDB-lite"/>
    </source>
</evidence>
<dbReference type="KEGG" id="ajg:KKR91_00460"/>
<keyword evidence="4" id="KW-1185">Reference proteome</keyword>
<dbReference type="InterPro" id="IPR021517">
    <property type="entry name" value="DUF3180"/>
</dbReference>
<gene>
    <name evidence="3" type="ORF">KKR91_00460</name>
</gene>
<dbReference type="Pfam" id="PF11377">
    <property type="entry name" value="DUF3180"/>
    <property type="match status" value="1"/>
</dbReference>
<feature type="transmembrane region" description="Helical" evidence="2">
    <location>
        <begin position="118"/>
        <end position="137"/>
    </location>
</feature>
<evidence type="ECO:0000313" key="4">
    <source>
        <dbReference type="Proteomes" id="UP000676885"/>
    </source>
</evidence>
<feature type="transmembrane region" description="Helical" evidence="2">
    <location>
        <begin position="36"/>
        <end position="59"/>
    </location>
</feature>
<feature type="transmembrane region" description="Helical" evidence="2">
    <location>
        <begin position="7"/>
        <end position="24"/>
    </location>
</feature>
<sequence length="170" mass="18141">MGNIRYRWLALIAVAAGVAGWLVNDWATRNSLPAPALSVYGLLTVLVIAGTTLFLGLRVRRWQQGNRDRELDPIAAARTLVLAQANAYAGALLLGWHAGIFLDQLPLWALRPGHTATWAALAMIAGGVLMISIGLLVQRFCRLPPDDFNGNGGNTGGPNSAREPGDGEYA</sequence>
<proteinExistence type="predicted"/>
<dbReference type="Proteomes" id="UP000676885">
    <property type="component" value="Chromosome"/>
</dbReference>
<evidence type="ECO:0000313" key="3">
    <source>
        <dbReference type="EMBL" id="QWC10172.1"/>
    </source>
</evidence>
<evidence type="ECO:0000256" key="2">
    <source>
        <dbReference type="SAM" id="Phobius"/>
    </source>
</evidence>
<keyword evidence="2" id="KW-1133">Transmembrane helix</keyword>